<proteinExistence type="inferred from homology"/>
<evidence type="ECO:0000259" key="6">
    <source>
        <dbReference type="Pfam" id="PF01979"/>
    </source>
</evidence>
<protein>
    <submittedName>
        <fullName evidence="7">Dihydroorotase</fullName>
    </submittedName>
</protein>
<evidence type="ECO:0000256" key="5">
    <source>
        <dbReference type="ARBA" id="ARBA00022801"/>
    </source>
</evidence>
<dbReference type="NCBIfam" id="TIGR00857">
    <property type="entry name" value="pyrC_multi"/>
    <property type="match status" value="1"/>
</dbReference>
<dbReference type="GO" id="GO:0006145">
    <property type="term" value="P:purine nucleobase catabolic process"/>
    <property type="evidence" value="ECO:0007669"/>
    <property type="project" value="TreeGrafter"/>
</dbReference>
<dbReference type="InterPro" id="IPR002195">
    <property type="entry name" value="Dihydroorotase_CS"/>
</dbReference>
<dbReference type="Pfam" id="PF01979">
    <property type="entry name" value="Amidohydro_1"/>
    <property type="match status" value="1"/>
</dbReference>
<dbReference type="InterPro" id="IPR011059">
    <property type="entry name" value="Metal-dep_hydrolase_composite"/>
</dbReference>
<dbReference type="PROSITE" id="PS00482">
    <property type="entry name" value="DIHYDROOROTASE_1"/>
    <property type="match status" value="1"/>
</dbReference>
<dbReference type="CDD" id="cd01318">
    <property type="entry name" value="DHOase_IIb"/>
    <property type="match status" value="1"/>
</dbReference>
<dbReference type="GO" id="GO:0046872">
    <property type="term" value="F:metal ion binding"/>
    <property type="evidence" value="ECO:0007669"/>
    <property type="project" value="UniProtKB-KW"/>
</dbReference>
<evidence type="ECO:0000256" key="3">
    <source>
        <dbReference type="ARBA" id="ARBA00010286"/>
    </source>
</evidence>
<feature type="domain" description="Amidohydrolase-related" evidence="6">
    <location>
        <begin position="59"/>
        <end position="425"/>
    </location>
</feature>
<evidence type="ECO:0000256" key="2">
    <source>
        <dbReference type="ARBA" id="ARBA00002368"/>
    </source>
</evidence>
<dbReference type="SUPFAM" id="SSF51338">
    <property type="entry name" value="Composite domain of metallo-dependent hydrolases"/>
    <property type="match status" value="1"/>
</dbReference>
<dbReference type="PANTHER" id="PTHR43668:SF4">
    <property type="entry name" value="ALLANTOINASE"/>
    <property type="match status" value="1"/>
</dbReference>
<evidence type="ECO:0000313" key="8">
    <source>
        <dbReference type="Proteomes" id="UP000199118"/>
    </source>
</evidence>
<dbReference type="OrthoDB" id="9775759at2"/>
<dbReference type="InterPro" id="IPR006680">
    <property type="entry name" value="Amidohydro-rel"/>
</dbReference>
<keyword evidence="8" id="KW-1185">Reference proteome</keyword>
<dbReference type="GO" id="GO:0004038">
    <property type="term" value="F:allantoinase activity"/>
    <property type="evidence" value="ECO:0007669"/>
    <property type="project" value="TreeGrafter"/>
</dbReference>
<comment type="cofactor">
    <cofactor evidence="1">
        <name>Zn(2+)</name>
        <dbReference type="ChEBI" id="CHEBI:29105"/>
    </cofactor>
</comment>
<keyword evidence="4" id="KW-0479">Metal-binding</keyword>
<dbReference type="Gene3D" id="2.30.40.10">
    <property type="entry name" value="Urease, subunit C, domain 1"/>
    <property type="match status" value="1"/>
</dbReference>
<evidence type="ECO:0000256" key="4">
    <source>
        <dbReference type="ARBA" id="ARBA00022723"/>
    </source>
</evidence>
<keyword evidence="5" id="KW-0378">Hydrolase</keyword>
<gene>
    <name evidence="7" type="ORF">SAMN05444336_101206</name>
</gene>
<dbReference type="InterPro" id="IPR050138">
    <property type="entry name" value="DHOase/Allantoinase_Hydrolase"/>
</dbReference>
<organism evidence="7 8">
    <name type="scientific">Albimonas donghaensis</name>
    <dbReference type="NCBI Taxonomy" id="356660"/>
    <lineage>
        <taxon>Bacteria</taxon>
        <taxon>Pseudomonadati</taxon>
        <taxon>Pseudomonadota</taxon>
        <taxon>Alphaproteobacteria</taxon>
        <taxon>Rhodobacterales</taxon>
        <taxon>Paracoccaceae</taxon>
        <taxon>Albimonas</taxon>
    </lineage>
</organism>
<dbReference type="AlphaFoldDB" id="A0A1H2R251"/>
<dbReference type="GO" id="GO:0005737">
    <property type="term" value="C:cytoplasm"/>
    <property type="evidence" value="ECO:0007669"/>
    <property type="project" value="TreeGrafter"/>
</dbReference>
<dbReference type="InterPro" id="IPR032466">
    <property type="entry name" value="Metal_Hydrolase"/>
</dbReference>
<comment type="function">
    <text evidence="2">Catalyzes the reversible cyclization of carbamoyl aspartate to dihydroorotate.</text>
</comment>
<reference evidence="7 8" key="1">
    <citation type="submission" date="2016-10" db="EMBL/GenBank/DDBJ databases">
        <authorList>
            <person name="de Groot N.N."/>
        </authorList>
    </citation>
    <scope>NUCLEOTIDE SEQUENCE [LARGE SCALE GENOMIC DNA]</scope>
    <source>
        <strain evidence="7 8">DSM 17890</strain>
    </source>
</reference>
<dbReference type="PANTHER" id="PTHR43668">
    <property type="entry name" value="ALLANTOINASE"/>
    <property type="match status" value="1"/>
</dbReference>
<dbReference type="Gene3D" id="3.20.20.140">
    <property type="entry name" value="Metal-dependent hydrolases"/>
    <property type="match status" value="1"/>
</dbReference>
<comment type="similarity">
    <text evidence="3">Belongs to the metallo-dependent hydrolases superfamily. DHOase family. Class I DHOase subfamily.</text>
</comment>
<dbReference type="SUPFAM" id="SSF51556">
    <property type="entry name" value="Metallo-dependent hydrolases"/>
    <property type="match status" value="1"/>
</dbReference>
<evidence type="ECO:0000256" key="1">
    <source>
        <dbReference type="ARBA" id="ARBA00001947"/>
    </source>
</evidence>
<dbReference type="NCBIfam" id="NF006559">
    <property type="entry name" value="PRK09060.1"/>
    <property type="match status" value="1"/>
</dbReference>
<dbReference type="STRING" id="356660.SAMN05444336_101206"/>
<sequence length="462" mass="48168">MPADRFDTVIAGGAVVSHRGVEVMDLGLRDGRIAALAGPGALKDAAPAQGVIDARGLHVLPGVIDSHVHFREPGGEATEDFGSGSLGALLGGVTAVFDMPNTAPAVLDRESLAAKLALVGRHAWTDYALYVGADGGNSHLLADLETAPGVCGTKVFMGSSTSSLVISDPGDLEGIFAAGARIVSLHAEDEARILARQHIAEAAGDVRVHGEWRDVESAVAATRLAIDTARRLGRRIHILHVSTAEEIALIAANRDIVTCEVLPQHLILAAPDCYEAHGTLVQQNPPIREARHRAALWAAVADGIVDVIGSDHGPHRLADKAGPYPNRHSGMPGTQTLLPILLDFVAQGRLSLLQVVDLVCAGPARVFGIAGKGRIAVGHDADFTLVDLGARRRIDNADIASRVGWTVWHGREVAGWPMATVIRGRLAMRDGEALGGPQGRPVRFHGALAPEATSGATSGAAA</sequence>
<accession>A0A1H2R251</accession>
<evidence type="ECO:0000313" key="7">
    <source>
        <dbReference type="EMBL" id="SDW13200.1"/>
    </source>
</evidence>
<dbReference type="Proteomes" id="UP000199118">
    <property type="component" value="Unassembled WGS sequence"/>
</dbReference>
<name>A0A1H2R251_9RHOB</name>
<dbReference type="RefSeq" id="WP_092679283.1">
    <property type="nucleotide sequence ID" value="NZ_FNMZ01000001.1"/>
</dbReference>
<dbReference type="EMBL" id="FNMZ01000001">
    <property type="protein sequence ID" value="SDW13200.1"/>
    <property type="molecule type" value="Genomic_DNA"/>
</dbReference>